<sequence length="146" mass="16450">MSRNVRAMSCPPTAVFGVLADGWLYPTWVVGASRMRDVDAAWPAERSRLAHSVGVWPVLIDDETVSLEWDPPHRAVVRAKGWPLGEARVTIEVRPRGTGCVVRLQEEPVEGPGAWVPRFLIEPMLFLRNRETLHRLAYVAEGRSRE</sequence>
<dbReference type="Gene3D" id="3.30.530.20">
    <property type="match status" value="1"/>
</dbReference>
<dbReference type="AlphaFoldDB" id="A0A4Q7MAA1"/>
<organism evidence="1 2">
    <name type="scientific">Agromyces ramosus</name>
    <dbReference type="NCBI Taxonomy" id="33879"/>
    <lineage>
        <taxon>Bacteria</taxon>
        <taxon>Bacillati</taxon>
        <taxon>Actinomycetota</taxon>
        <taxon>Actinomycetes</taxon>
        <taxon>Micrococcales</taxon>
        <taxon>Microbacteriaceae</taxon>
        <taxon>Agromyces</taxon>
    </lineage>
</organism>
<dbReference type="Pfam" id="PF10604">
    <property type="entry name" value="Polyketide_cyc2"/>
    <property type="match status" value="1"/>
</dbReference>
<proteinExistence type="predicted"/>
<dbReference type="RefSeq" id="WP_130354349.1">
    <property type="nucleotide sequence ID" value="NZ_SGWY01000004.1"/>
</dbReference>
<accession>A0A4Q7MAA1</accession>
<dbReference type="InterPro" id="IPR019587">
    <property type="entry name" value="Polyketide_cyclase/dehydratase"/>
</dbReference>
<reference evidence="1 2" key="1">
    <citation type="submission" date="2019-02" db="EMBL/GenBank/DDBJ databases">
        <title>Genomic Encyclopedia of Type Strains, Phase IV (KMG-IV): sequencing the most valuable type-strain genomes for metagenomic binning, comparative biology and taxonomic classification.</title>
        <authorList>
            <person name="Goeker M."/>
        </authorList>
    </citation>
    <scope>NUCLEOTIDE SEQUENCE [LARGE SCALE GENOMIC DNA]</scope>
    <source>
        <strain evidence="1 2">DSM 43045</strain>
    </source>
</reference>
<dbReference type="CDD" id="cd07812">
    <property type="entry name" value="SRPBCC"/>
    <property type="match status" value="1"/>
</dbReference>
<dbReference type="Proteomes" id="UP000293289">
    <property type="component" value="Unassembled WGS sequence"/>
</dbReference>
<comment type="caution">
    <text evidence="1">The sequence shown here is derived from an EMBL/GenBank/DDBJ whole genome shotgun (WGS) entry which is preliminary data.</text>
</comment>
<name>A0A4Q7MAA1_9MICO</name>
<dbReference type="EMBL" id="SGWY01000004">
    <property type="protein sequence ID" value="RZS63612.1"/>
    <property type="molecule type" value="Genomic_DNA"/>
</dbReference>
<dbReference type="InterPro" id="IPR023393">
    <property type="entry name" value="START-like_dom_sf"/>
</dbReference>
<gene>
    <name evidence="1" type="ORF">EV187_3521</name>
</gene>
<keyword evidence="2" id="KW-1185">Reference proteome</keyword>
<dbReference type="SUPFAM" id="SSF55961">
    <property type="entry name" value="Bet v1-like"/>
    <property type="match status" value="1"/>
</dbReference>
<protein>
    <submittedName>
        <fullName evidence="1">Polyketide cyclase/dehydrase/lipid transport protein</fullName>
    </submittedName>
</protein>
<evidence type="ECO:0000313" key="1">
    <source>
        <dbReference type="EMBL" id="RZS63612.1"/>
    </source>
</evidence>
<evidence type="ECO:0000313" key="2">
    <source>
        <dbReference type="Proteomes" id="UP000293289"/>
    </source>
</evidence>
<dbReference type="OrthoDB" id="4483486at2"/>